<dbReference type="AlphaFoldDB" id="A0ABD2WEH0"/>
<gene>
    <name evidence="1" type="ORF">TKK_014095</name>
</gene>
<dbReference type="EMBL" id="JBJJXI010000111">
    <property type="protein sequence ID" value="KAL3391385.1"/>
    <property type="molecule type" value="Genomic_DNA"/>
</dbReference>
<protein>
    <submittedName>
        <fullName evidence="1">Uncharacterized protein</fullName>
    </submittedName>
</protein>
<evidence type="ECO:0000313" key="2">
    <source>
        <dbReference type="Proteomes" id="UP001627154"/>
    </source>
</evidence>
<sequence length="121" mass="13951">MGTSATMKKKRCDELVGCCSVTAAAAGSTTSGKHRFIWRSYNIPYLVVTRVRNCISKNVLPTMRGQTFRSFRPWVDSRMNTFRMQDSSFSIRTTTTTTRSTPRFLEPRPMQQQRLCRQLKC</sequence>
<accession>A0ABD2WEH0</accession>
<keyword evidence="2" id="KW-1185">Reference proteome</keyword>
<dbReference type="Proteomes" id="UP001627154">
    <property type="component" value="Unassembled WGS sequence"/>
</dbReference>
<proteinExistence type="predicted"/>
<organism evidence="1 2">
    <name type="scientific">Trichogramma kaykai</name>
    <dbReference type="NCBI Taxonomy" id="54128"/>
    <lineage>
        <taxon>Eukaryota</taxon>
        <taxon>Metazoa</taxon>
        <taxon>Ecdysozoa</taxon>
        <taxon>Arthropoda</taxon>
        <taxon>Hexapoda</taxon>
        <taxon>Insecta</taxon>
        <taxon>Pterygota</taxon>
        <taxon>Neoptera</taxon>
        <taxon>Endopterygota</taxon>
        <taxon>Hymenoptera</taxon>
        <taxon>Apocrita</taxon>
        <taxon>Proctotrupomorpha</taxon>
        <taxon>Chalcidoidea</taxon>
        <taxon>Trichogrammatidae</taxon>
        <taxon>Trichogramma</taxon>
    </lineage>
</organism>
<evidence type="ECO:0000313" key="1">
    <source>
        <dbReference type="EMBL" id="KAL3391385.1"/>
    </source>
</evidence>
<reference evidence="1 2" key="1">
    <citation type="journal article" date="2024" name="bioRxiv">
        <title>A reference genome for Trichogramma kaykai: A tiny desert-dwelling parasitoid wasp with competing sex-ratio distorters.</title>
        <authorList>
            <person name="Culotta J."/>
            <person name="Lindsey A.R."/>
        </authorList>
    </citation>
    <scope>NUCLEOTIDE SEQUENCE [LARGE SCALE GENOMIC DNA]</scope>
    <source>
        <strain evidence="1 2">KSX58</strain>
    </source>
</reference>
<name>A0ABD2WEH0_9HYME</name>
<comment type="caution">
    <text evidence="1">The sequence shown here is derived from an EMBL/GenBank/DDBJ whole genome shotgun (WGS) entry which is preliminary data.</text>
</comment>